<evidence type="ECO:0000313" key="1">
    <source>
        <dbReference type="EMBL" id="KPV76822.1"/>
    </source>
</evidence>
<dbReference type="PANTHER" id="PTHR36182">
    <property type="entry name" value="PROTEIN, PUTATIVE (AFU_ORTHOLOGUE AFUA_6G10930)-RELATED"/>
    <property type="match status" value="1"/>
</dbReference>
<dbReference type="GeneID" id="28979620"/>
<sequence length="203" mass="21675">LLAGPCAAHMELSSPLAIYSKSDPQTAEANKDYSMTSPLEKDGSNWPAKGRATKDIVDAIEPVATLVAGDDFSWDLAGTATHNGGSCQVGVSYDYMATQVVIASWIGDCPLKKPYTFKVPEKLPGCSKCLFFWSWFNRTGNREMYQNAAVVSISGTSTSFTGPQAFRMNTFGDGVCSLIAEEPVVFPAPGDQVIYGSGFDASS</sequence>
<evidence type="ECO:0000313" key="2">
    <source>
        <dbReference type="Proteomes" id="UP000053890"/>
    </source>
</evidence>
<keyword evidence="2" id="KW-1185">Reference proteome</keyword>
<evidence type="ECO:0008006" key="3">
    <source>
        <dbReference type="Google" id="ProtNLM"/>
    </source>
</evidence>
<protein>
    <recommendedName>
        <fullName evidence="3">Lytic polysaccharide monooxygenase</fullName>
    </recommendedName>
</protein>
<dbReference type="RefSeq" id="XP_018272871.1">
    <property type="nucleotide sequence ID" value="XM_018419174.1"/>
</dbReference>
<accession>A0A194S8A3</accession>
<proteinExistence type="predicted"/>
<gene>
    <name evidence="1" type="ORF">RHOBADRAFT_6848</name>
</gene>
<dbReference type="Proteomes" id="UP000053890">
    <property type="component" value="Unassembled WGS sequence"/>
</dbReference>
<reference evidence="1 2" key="1">
    <citation type="journal article" date="2015" name="Front. Microbiol.">
        <title>Genome sequence of the plant growth promoting endophytic yeast Rhodotorula graminis WP1.</title>
        <authorList>
            <person name="Firrincieli A."/>
            <person name="Otillar R."/>
            <person name="Salamov A."/>
            <person name="Schmutz J."/>
            <person name="Khan Z."/>
            <person name="Redman R.S."/>
            <person name="Fleck N.D."/>
            <person name="Lindquist E."/>
            <person name="Grigoriev I.V."/>
            <person name="Doty S.L."/>
        </authorList>
    </citation>
    <scope>NUCLEOTIDE SEQUENCE [LARGE SCALE GENOMIC DNA]</scope>
    <source>
        <strain evidence="1 2">WP1</strain>
    </source>
</reference>
<dbReference type="Gene3D" id="2.70.50.70">
    <property type="match status" value="1"/>
</dbReference>
<feature type="non-terminal residue" evidence="1">
    <location>
        <position position="1"/>
    </location>
</feature>
<feature type="non-terminal residue" evidence="1">
    <location>
        <position position="203"/>
    </location>
</feature>
<dbReference type="AlphaFoldDB" id="A0A194S8A3"/>
<dbReference type="OrthoDB" id="2342176at2759"/>
<dbReference type="EMBL" id="KQ474075">
    <property type="protein sequence ID" value="KPV76822.1"/>
    <property type="molecule type" value="Genomic_DNA"/>
</dbReference>
<dbReference type="OMA" id="MNCADVV"/>
<dbReference type="PANTHER" id="PTHR36182:SF1">
    <property type="entry name" value="PROTEIN, PUTATIVE (AFU_ORTHOLOGUE AFUA_6G10930)-RELATED"/>
    <property type="match status" value="1"/>
</dbReference>
<organism evidence="1 2">
    <name type="scientific">Rhodotorula graminis (strain WP1)</name>
    <dbReference type="NCBI Taxonomy" id="578459"/>
    <lineage>
        <taxon>Eukaryota</taxon>
        <taxon>Fungi</taxon>
        <taxon>Dikarya</taxon>
        <taxon>Basidiomycota</taxon>
        <taxon>Pucciniomycotina</taxon>
        <taxon>Microbotryomycetes</taxon>
        <taxon>Sporidiobolales</taxon>
        <taxon>Sporidiobolaceae</taxon>
        <taxon>Rhodotorula</taxon>
    </lineage>
</organism>
<name>A0A194S8A3_RHOGW</name>